<reference evidence="2 3" key="1">
    <citation type="submission" date="2019-05" db="EMBL/GenBank/DDBJ databases">
        <title>Another draft genome of Portunus trituberculatus and its Hox gene families provides insights of decapod evolution.</title>
        <authorList>
            <person name="Jeong J.-H."/>
            <person name="Song I."/>
            <person name="Kim S."/>
            <person name="Choi T."/>
            <person name="Kim D."/>
            <person name="Ryu S."/>
            <person name="Kim W."/>
        </authorList>
    </citation>
    <scope>NUCLEOTIDE SEQUENCE [LARGE SCALE GENOMIC DNA]</scope>
    <source>
        <tissue evidence="2">Muscle</tissue>
    </source>
</reference>
<feature type="compositionally biased region" description="Pro residues" evidence="1">
    <location>
        <begin position="55"/>
        <end position="68"/>
    </location>
</feature>
<gene>
    <name evidence="2" type="ORF">E2C01_013747</name>
</gene>
<dbReference type="Proteomes" id="UP000324222">
    <property type="component" value="Unassembled WGS sequence"/>
</dbReference>
<keyword evidence="3" id="KW-1185">Reference proteome</keyword>
<accession>A0A5B7DHF7</accession>
<evidence type="ECO:0000313" key="3">
    <source>
        <dbReference type="Proteomes" id="UP000324222"/>
    </source>
</evidence>
<name>A0A5B7DHF7_PORTR</name>
<comment type="caution">
    <text evidence="2">The sequence shown here is derived from an EMBL/GenBank/DDBJ whole genome shotgun (WGS) entry which is preliminary data.</text>
</comment>
<evidence type="ECO:0000313" key="2">
    <source>
        <dbReference type="EMBL" id="MPC20788.1"/>
    </source>
</evidence>
<sequence length="68" mass="7331">MCRTQRVSVDRSRDSASHGWVSDASQVCSVLVGIPKLMQIYLALKSAPRIAPSDPRSPPPSPPGCLTR</sequence>
<feature type="region of interest" description="Disordered" evidence="1">
    <location>
        <begin position="48"/>
        <end position="68"/>
    </location>
</feature>
<evidence type="ECO:0000256" key="1">
    <source>
        <dbReference type="SAM" id="MobiDB-lite"/>
    </source>
</evidence>
<proteinExistence type="predicted"/>
<protein>
    <submittedName>
        <fullName evidence="2">Uncharacterized protein</fullName>
    </submittedName>
</protein>
<dbReference type="EMBL" id="VSRR010000910">
    <property type="protein sequence ID" value="MPC20788.1"/>
    <property type="molecule type" value="Genomic_DNA"/>
</dbReference>
<dbReference type="AlphaFoldDB" id="A0A5B7DHF7"/>
<organism evidence="2 3">
    <name type="scientific">Portunus trituberculatus</name>
    <name type="common">Swimming crab</name>
    <name type="synonym">Neptunus trituberculatus</name>
    <dbReference type="NCBI Taxonomy" id="210409"/>
    <lineage>
        <taxon>Eukaryota</taxon>
        <taxon>Metazoa</taxon>
        <taxon>Ecdysozoa</taxon>
        <taxon>Arthropoda</taxon>
        <taxon>Crustacea</taxon>
        <taxon>Multicrustacea</taxon>
        <taxon>Malacostraca</taxon>
        <taxon>Eumalacostraca</taxon>
        <taxon>Eucarida</taxon>
        <taxon>Decapoda</taxon>
        <taxon>Pleocyemata</taxon>
        <taxon>Brachyura</taxon>
        <taxon>Eubrachyura</taxon>
        <taxon>Portunoidea</taxon>
        <taxon>Portunidae</taxon>
        <taxon>Portuninae</taxon>
        <taxon>Portunus</taxon>
    </lineage>
</organism>